<gene>
    <name evidence="1" type="ORF">GGR21_001396</name>
</gene>
<comment type="caution">
    <text evidence="1">The sequence shown here is derived from an EMBL/GenBank/DDBJ whole genome shotgun (WGS) entry which is preliminary data.</text>
</comment>
<name>A0A840CUR7_9BACT</name>
<dbReference type="Proteomes" id="UP000555103">
    <property type="component" value="Unassembled WGS sequence"/>
</dbReference>
<protein>
    <submittedName>
        <fullName evidence="1">ABC-type nickel/cobalt efflux system permease component RcnA</fullName>
    </submittedName>
</protein>
<evidence type="ECO:0000313" key="2">
    <source>
        <dbReference type="Proteomes" id="UP000555103"/>
    </source>
</evidence>
<organism evidence="1 2">
    <name type="scientific">Dysgonomonas hofstadii</name>
    <dbReference type="NCBI Taxonomy" id="637886"/>
    <lineage>
        <taxon>Bacteria</taxon>
        <taxon>Pseudomonadati</taxon>
        <taxon>Bacteroidota</taxon>
        <taxon>Bacteroidia</taxon>
        <taxon>Bacteroidales</taxon>
        <taxon>Dysgonomonadaceae</taxon>
        <taxon>Dysgonomonas</taxon>
    </lineage>
</organism>
<accession>A0A840CUR7</accession>
<keyword evidence="2" id="KW-1185">Reference proteome</keyword>
<reference evidence="1 2" key="1">
    <citation type="submission" date="2020-08" db="EMBL/GenBank/DDBJ databases">
        <title>Genomic Encyclopedia of Type Strains, Phase IV (KMG-IV): sequencing the most valuable type-strain genomes for metagenomic binning, comparative biology and taxonomic classification.</title>
        <authorList>
            <person name="Goeker M."/>
        </authorList>
    </citation>
    <scope>NUCLEOTIDE SEQUENCE [LARGE SCALE GENOMIC DNA]</scope>
    <source>
        <strain evidence="1 2">DSM 104969</strain>
    </source>
</reference>
<dbReference type="AlphaFoldDB" id="A0A840CUR7"/>
<dbReference type="RefSeq" id="WP_183306439.1">
    <property type="nucleotide sequence ID" value="NZ_JACIEP010000004.1"/>
</dbReference>
<proteinExistence type="predicted"/>
<evidence type="ECO:0000313" key="1">
    <source>
        <dbReference type="EMBL" id="MBB4035503.1"/>
    </source>
</evidence>
<sequence length="151" mass="17458">MRKIKRQLTLLLLILANSFLLVHGVLPHSHHDGIVCFSLEELKHQHHCSENHSDIGHCCCEHEKGHHHSNQEDCDLKDVVLRQNNDLHEEILPCPNCLSLMFVLYLPNEFYLDMPQLGKWLHEKPYVNNYIPPFVGTVKSLRAPPVSYLLA</sequence>
<dbReference type="EMBL" id="JACIEP010000004">
    <property type="protein sequence ID" value="MBB4035503.1"/>
    <property type="molecule type" value="Genomic_DNA"/>
</dbReference>